<feature type="coiled-coil region" evidence="1">
    <location>
        <begin position="103"/>
        <end position="147"/>
    </location>
</feature>
<dbReference type="eggNOG" id="ENOG502SZTE">
    <property type="taxonomic scope" value="Eukaryota"/>
</dbReference>
<evidence type="ECO:0000256" key="1">
    <source>
        <dbReference type="SAM" id="Coils"/>
    </source>
</evidence>
<gene>
    <name evidence="2" type="ORF">CAOG_002746</name>
</gene>
<sequence>MNYRLIGAVLVVSALMIEAGYLMYSSHGETSTLAQDSKEQSDKSESAHDVPCSRLTFVPQGASPKDRCLEIETHIRGLENKLAACQTPAEGPEAPAEGGPARVAALEDALRDADRLKLELQQKTAESEQSAARVKQLEQALAESSARDAERIRELESKLQTLETPKLCPTCPTCPTGPDAVSPETRDPFPDVLYAALDSLDDDEVNHLGTIMDRPRDARCATTLFERSDVAIESEMLCVNAIFYPHGRGRSGIRTDSRPSPHVEPAVPSRWDYAESKDKLLQRFVARAREMSIPNPQAPLRTMSQMMCDPFVARPPRVAFIVSGAFRALFHPLVHQSLRQYVMDAFGGISTAFFVLKEFDDSPYSSEVVPPTEENLHAVLKQFANSGITIGSVRIQLQSESAIEAMLAAHQARNARNEFPKYRLVVELMRPLIWSTKCHFAPSSWLADPNHLPRFVGQFTDIHDCYHTALDYERETDQKFDWFVRVRADTPFFMPIEPFCRYTRHSIHIPWQVDQFVLAPREFASSFFDIIDHRYWNCTFPEGVIHEFDSEALTMSSFRAHQLQVHMHYSFVFGIMRSTGVATMKSFYSEDLYHNSAPPVHASAVVAALGAYV</sequence>
<evidence type="ECO:0000313" key="3">
    <source>
        <dbReference type="Proteomes" id="UP000008743"/>
    </source>
</evidence>
<protein>
    <submittedName>
        <fullName evidence="2">Uncharacterized protein</fullName>
    </submittedName>
</protein>
<name>A0A0D2VN41_CAPO3</name>
<keyword evidence="1" id="KW-0175">Coiled coil</keyword>
<dbReference type="InParanoid" id="A0A0D2VN41"/>
<keyword evidence="3" id="KW-1185">Reference proteome</keyword>
<proteinExistence type="predicted"/>
<dbReference type="EMBL" id="KE346362">
    <property type="protein sequence ID" value="KJE91637.1"/>
    <property type="molecule type" value="Genomic_DNA"/>
</dbReference>
<organism evidence="2 3">
    <name type="scientific">Capsaspora owczarzaki (strain ATCC 30864)</name>
    <dbReference type="NCBI Taxonomy" id="595528"/>
    <lineage>
        <taxon>Eukaryota</taxon>
        <taxon>Filasterea</taxon>
        <taxon>Capsaspora</taxon>
    </lineage>
</organism>
<accession>A0A0D2VN41</accession>
<dbReference type="OrthoDB" id="10682328at2759"/>
<dbReference type="Proteomes" id="UP000008743">
    <property type="component" value="Unassembled WGS sequence"/>
</dbReference>
<dbReference type="AlphaFoldDB" id="A0A0D2VN41"/>
<reference evidence="3" key="1">
    <citation type="submission" date="2011-02" db="EMBL/GenBank/DDBJ databases">
        <title>The Genome Sequence of Capsaspora owczarzaki ATCC 30864.</title>
        <authorList>
            <person name="Russ C."/>
            <person name="Cuomo C."/>
            <person name="Burger G."/>
            <person name="Gray M.W."/>
            <person name="Holland P.W.H."/>
            <person name="King N."/>
            <person name="Lang F.B.F."/>
            <person name="Roger A.J."/>
            <person name="Ruiz-Trillo I."/>
            <person name="Young S.K."/>
            <person name="Zeng Q."/>
            <person name="Gargeya S."/>
            <person name="Alvarado L."/>
            <person name="Berlin A."/>
            <person name="Chapman S.B."/>
            <person name="Chen Z."/>
            <person name="Freedman E."/>
            <person name="Gellesch M."/>
            <person name="Goldberg J."/>
            <person name="Griggs A."/>
            <person name="Gujja S."/>
            <person name="Heilman E."/>
            <person name="Heiman D."/>
            <person name="Howarth C."/>
            <person name="Mehta T."/>
            <person name="Neiman D."/>
            <person name="Pearson M."/>
            <person name="Roberts A."/>
            <person name="Saif S."/>
            <person name="Shea T."/>
            <person name="Shenoy N."/>
            <person name="Sisk P."/>
            <person name="Stolte C."/>
            <person name="Sykes S."/>
            <person name="White J."/>
            <person name="Yandava C."/>
            <person name="Haas B."/>
            <person name="Nusbaum C."/>
            <person name="Birren B."/>
        </authorList>
    </citation>
    <scope>NUCLEOTIDE SEQUENCE</scope>
    <source>
        <strain evidence="3">ATCC 30864</strain>
    </source>
</reference>
<evidence type="ECO:0000313" key="2">
    <source>
        <dbReference type="EMBL" id="KJE91637.1"/>
    </source>
</evidence>
<dbReference type="RefSeq" id="XP_004349496.1">
    <property type="nucleotide sequence ID" value="XM_004349446.1"/>
</dbReference>
<dbReference type="PhylomeDB" id="A0A0D2VN41"/>